<accession>A0A2T7PXC5</accession>
<gene>
    <name evidence="1" type="ORF">C0Q70_00694</name>
</gene>
<dbReference type="EMBL" id="PZQS01000001">
    <property type="protein sequence ID" value="PVD38083.1"/>
    <property type="molecule type" value="Genomic_DNA"/>
</dbReference>
<name>A0A2T7PXC5_POMCA</name>
<dbReference type="AlphaFoldDB" id="A0A2T7PXC5"/>
<keyword evidence="2" id="KW-1185">Reference proteome</keyword>
<evidence type="ECO:0000313" key="1">
    <source>
        <dbReference type="EMBL" id="PVD38083.1"/>
    </source>
</evidence>
<reference evidence="1 2" key="1">
    <citation type="submission" date="2018-04" db="EMBL/GenBank/DDBJ databases">
        <title>The genome of golden apple snail Pomacea canaliculata provides insight into stress tolerance and invasive adaptation.</title>
        <authorList>
            <person name="Liu C."/>
            <person name="Liu B."/>
            <person name="Ren Y."/>
            <person name="Zhang Y."/>
            <person name="Wang H."/>
            <person name="Li S."/>
            <person name="Jiang F."/>
            <person name="Yin L."/>
            <person name="Zhang G."/>
            <person name="Qian W."/>
            <person name="Fan W."/>
        </authorList>
    </citation>
    <scope>NUCLEOTIDE SEQUENCE [LARGE SCALE GENOMIC DNA]</scope>
    <source>
        <strain evidence="1">SZHN2017</strain>
        <tissue evidence="1">Muscle</tissue>
    </source>
</reference>
<comment type="caution">
    <text evidence="1">The sequence shown here is derived from an EMBL/GenBank/DDBJ whole genome shotgun (WGS) entry which is preliminary data.</text>
</comment>
<dbReference type="Proteomes" id="UP000245119">
    <property type="component" value="Linkage Group LG1"/>
</dbReference>
<protein>
    <submittedName>
        <fullName evidence="1">Uncharacterized protein</fullName>
    </submittedName>
</protein>
<proteinExistence type="predicted"/>
<sequence length="61" mass="7025">MYMEAFKINTCKGGDRCRPVYLRRTHLFAPELPRRQFSFPWIAPAPRGRSRDAALNENGAS</sequence>
<evidence type="ECO:0000313" key="2">
    <source>
        <dbReference type="Proteomes" id="UP000245119"/>
    </source>
</evidence>
<organism evidence="1 2">
    <name type="scientific">Pomacea canaliculata</name>
    <name type="common">Golden apple snail</name>
    <dbReference type="NCBI Taxonomy" id="400727"/>
    <lineage>
        <taxon>Eukaryota</taxon>
        <taxon>Metazoa</taxon>
        <taxon>Spiralia</taxon>
        <taxon>Lophotrochozoa</taxon>
        <taxon>Mollusca</taxon>
        <taxon>Gastropoda</taxon>
        <taxon>Caenogastropoda</taxon>
        <taxon>Architaenioglossa</taxon>
        <taxon>Ampullarioidea</taxon>
        <taxon>Ampullariidae</taxon>
        <taxon>Pomacea</taxon>
    </lineage>
</organism>